<organism evidence="1">
    <name type="scientific">Podoviridae sp. ctS6V7</name>
    <dbReference type="NCBI Taxonomy" id="2827735"/>
    <lineage>
        <taxon>Viruses</taxon>
        <taxon>Duplodnaviria</taxon>
        <taxon>Heunggongvirae</taxon>
        <taxon>Uroviricota</taxon>
        <taxon>Caudoviricetes</taxon>
    </lineage>
</organism>
<dbReference type="EMBL" id="BK032849">
    <property type="protein sequence ID" value="DAF64069.1"/>
    <property type="molecule type" value="Genomic_DNA"/>
</dbReference>
<sequence>MKLTVGEILAMVDAMRPNNVDREAKIQYLNEVEAEVFDLYLAFKRGKEVEVKPINGRAFLHGETDTLEGYTNAERESKPEPEGKLTIMGTSPYRIVEPLGKMKESEPMRLLPSLKSYTQGDEDAVVILDSRFLGIYTNYIKAKIDYAEDEIESYTNAVQAYNAEKEAWLSYLNRYLVHGERKARGLI</sequence>
<name>A0A8S5TLA1_9CAUD</name>
<proteinExistence type="predicted"/>
<reference evidence="1" key="1">
    <citation type="journal article" date="2021" name="Proc. Natl. Acad. Sci. U.S.A.">
        <title>A Catalog of Tens of Thousands of Viruses from Human Metagenomes Reveals Hidden Associations with Chronic Diseases.</title>
        <authorList>
            <person name="Tisza M.J."/>
            <person name="Buck C.B."/>
        </authorList>
    </citation>
    <scope>NUCLEOTIDE SEQUENCE</scope>
    <source>
        <strain evidence="1">CtS6V7</strain>
    </source>
</reference>
<evidence type="ECO:0000313" key="1">
    <source>
        <dbReference type="EMBL" id="DAF64069.1"/>
    </source>
</evidence>
<accession>A0A8S5TLA1</accession>
<protein>
    <submittedName>
        <fullName evidence="1">Uncharacterized protein</fullName>
    </submittedName>
</protein>